<proteinExistence type="predicted"/>
<dbReference type="EMBL" id="JAPWTK010000025">
    <property type="protein sequence ID" value="KAJ8957135.1"/>
    <property type="molecule type" value="Genomic_DNA"/>
</dbReference>
<dbReference type="AlphaFoldDB" id="A0AAV8YZ70"/>
<dbReference type="GO" id="GO:0005230">
    <property type="term" value="F:extracellular ligand-gated monoatomic ion channel activity"/>
    <property type="evidence" value="ECO:0007669"/>
    <property type="project" value="InterPro"/>
</dbReference>
<dbReference type="InterPro" id="IPR036734">
    <property type="entry name" value="Neur_chan_lig-bd_sf"/>
</dbReference>
<protein>
    <recommendedName>
        <fullName evidence="2">Neurotransmitter-gated ion-channel ligand-binding domain-containing protein</fullName>
    </recommendedName>
</protein>
<feature type="domain" description="Neurotransmitter-gated ion-channel ligand-binding" evidence="2">
    <location>
        <begin position="180"/>
        <end position="243"/>
    </location>
</feature>
<evidence type="ECO:0000313" key="4">
    <source>
        <dbReference type="Proteomes" id="UP001162162"/>
    </source>
</evidence>
<feature type="region of interest" description="Disordered" evidence="1">
    <location>
        <begin position="76"/>
        <end position="105"/>
    </location>
</feature>
<reference evidence="3" key="1">
    <citation type="journal article" date="2023" name="Insect Mol. Biol.">
        <title>Genome sequencing provides insights into the evolution of gene families encoding plant cell wall-degrading enzymes in longhorned beetles.</title>
        <authorList>
            <person name="Shin N.R."/>
            <person name="Okamura Y."/>
            <person name="Kirsch R."/>
            <person name="Pauchet Y."/>
        </authorList>
    </citation>
    <scope>NUCLEOTIDE SEQUENCE</scope>
    <source>
        <strain evidence="3">AMC_N1</strain>
    </source>
</reference>
<accession>A0AAV8YZ70</accession>
<evidence type="ECO:0000259" key="2">
    <source>
        <dbReference type="Pfam" id="PF02931"/>
    </source>
</evidence>
<dbReference type="Gene3D" id="2.70.170.10">
    <property type="entry name" value="Neurotransmitter-gated ion-channel ligand-binding domain"/>
    <property type="match status" value="1"/>
</dbReference>
<comment type="caution">
    <text evidence="3">The sequence shown here is derived from an EMBL/GenBank/DDBJ whole genome shotgun (WGS) entry which is preliminary data.</text>
</comment>
<organism evidence="3 4">
    <name type="scientific">Aromia moschata</name>
    <dbReference type="NCBI Taxonomy" id="1265417"/>
    <lineage>
        <taxon>Eukaryota</taxon>
        <taxon>Metazoa</taxon>
        <taxon>Ecdysozoa</taxon>
        <taxon>Arthropoda</taxon>
        <taxon>Hexapoda</taxon>
        <taxon>Insecta</taxon>
        <taxon>Pterygota</taxon>
        <taxon>Neoptera</taxon>
        <taxon>Endopterygota</taxon>
        <taxon>Coleoptera</taxon>
        <taxon>Polyphaga</taxon>
        <taxon>Cucujiformia</taxon>
        <taxon>Chrysomeloidea</taxon>
        <taxon>Cerambycidae</taxon>
        <taxon>Cerambycinae</taxon>
        <taxon>Callichromatini</taxon>
        <taxon>Aromia</taxon>
    </lineage>
</organism>
<gene>
    <name evidence="3" type="ORF">NQ318_007351</name>
</gene>
<evidence type="ECO:0000256" key="1">
    <source>
        <dbReference type="SAM" id="MobiDB-lite"/>
    </source>
</evidence>
<dbReference type="Pfam" id="PF02931">
    <property type="entry name" value="Neur_chan_LBD"/>
    <property type="match status" value="1"/>
</dbReference>
<dbReference type="GO" id="GO:0016020">
    <property type="term" value="C:membrane"/>
    <property type="evidence" value="ECO:0007669"/>
    <property type="project" value="InterPro"/>
</dbReference>
<sequence>MCENLCPPPDLPALVKPADPGGGPYSYTLYYLLLSQTSFDTGLRTLRSLEWWALLPKIKSYQHHIHNYSSCPPFQTTGPTPDTIPDNLFRQPDLGSPAQSSPSDLLERQHLRRVPESQCASGSLPVPRRRDLLSFYPKRQDLHKTVQLAYEIRSIHAPLISCLSLGLHAGFLLSTILDGPRLAFRKRPGVETLSVGSEFIKNIWVPDTFFVNEKQSSFHIATTLNEFIRIHHSGSITRSIRIIEPIRAHHYCLMSDEPSVFSDGSAALSY</sequence>
<evidence type="ECO:0000313" key="3">
    <source>
        <dbReference type="EMBL" id="KAJ8957135.1"/>
    </source>
</evidence>
<dbReference type="Proteomes" id="UP001162162">
    <property type="component" value="Unassembled WGS sequence"/>
</dbReference>
<name>A0AAV8YZ70_9CUCU</name>
<dbReference type="SUPFAM" id="SSF63712">
    <property type="entry name" value="Nicotinic receptor ligand binding domain-like"/>
    <property type="match status" value="1"/>
</dbReference>
<dbReference type="InterPro" id="IPR006202">
    <property type="entry name" value="Neur_chan_lig-bd"/>
</dbReference>
<keyword evidence="4" id="KW-1185">Reference proteome</keyword>